<keyword evidence="4 8" id="KW-0812">Transmembrane</keyword>
<evidence type="ECO:0000259" key="11">
    <source>
        <dbReference type="Pfam" id="PF00593"/>
    </source>
</evidence>
<dbReference type="InterPro" id="IPR039426">
    <property type="entry name" value="TonB-dep_rcpt-like"/>
</dbReference>
<dbReference type="InterPro" id="IPR008969">
    <property type="entry name" value="CarboxyPept-like_regulatory"/>
</dbReference>
<proteinExistence type="inferred from homology"/>
<comment type="similarity">
    <text evidence="8 9">Belongs to the TonB-dependent receptor family.</text>
</comment>
<dbReference type="Gene3D" id="2.40.170.20">
    <property type="entry name" value="TonB-dependent receptor, beta-barrel domain"/>
    <property type="match status" value="1"/>
</dbReference>
<dbReference type="InterPro" id="IPR012910">
    <property type="entry name" value="Plug_dom"/>
</dbReference>
<keyword evidence="2 8" id="KW-0813">Transport</keyword>
<dbReference type="SUPFAM" id="SSF49464">
    <property type="entry name" value="Carboxypeptidase regulatory domain-like"/>
    <property type="match status" value="1"/>
</dbReference>
<feature type="domain" description="TonB-dependent receptor-like beta-barrel" evidence="11">
    <location>
        <begin position="252"/>
        <end position="663"/>
    </location>
</feature>
<sequence>MKATFTLFFICMTYWLQAQTTLSGKVVDEKGLPVYGANVFLEGAYDGATTAENGTFEFTTEATGPQTLIISFLAYETSRVSITVEEAANMTLKLKSAVNTLDAVMINAGSFEAGDNARVSALKPLDIVTTAGSAGNIIAALQTLPGNQVVGESGKLFVRGGEADETQTYIDGIRVAQPYGASTNNLPTRGRFSPFLFNGITFTTGGYSAEYGEALSSVLLLNTIDEPVQEQTDISVMSVGAGLSKTKKWEQNSLTFNTSYIDLAPYQAVMPQNADWNRAYRSFSGESVYRHKTEAGLYKLYAAFDHADFDINQFNVNQVEKMRVDMNNNNVYVNGSYKGYFGSNWLLTTGLSYGYNQNKIGLDANRVQNAEHASHLKFKLRKTISERFKLNFGADYFYTNFSEDYTAFASNSYQSGYTSNIIAAYTEADVFFSKKLAAKIGFRTSQNELLQEFTVSPRLSLAYKTGKYSQFSTAYGTFVQAPKADYLKYASDLTNEKTQHYLVNYQYNEGGKTFRAEAYYKKYNDLVHYDTPTVVYNSVFRTNGSGYAQGLDLFWRDNKTVKNMDYWISYSYIDTKRDFRNYPKAVMPNFVAHHNFSVVGKYWVEGLKSQFGATYTFSSGRPYNDPNTTDFMASKTKSYNNLSLSCAYLLSAQKILYFSVSNVLGLQNVYGYDYATAPNAAGVYNRQAVVPTADRSIFIGFFWTISADKKTNQLENL</sequence>
<evidence type="ECO:0000256" key="7">
    <source>
        <dbReference type="ARBA" id="ARBA00023237"/>
    </source>
</evidence>
<keyword evidence="7 8" id="KW-0998">Cell outer membrane</keyword>
<evidence type="ECO:0000256" key="4">
    <source>
        <dbReference type="ARBA" id="ARBA00022692"/>
    </source>
</evidence>
<dbReference type="RefSeq" id="WP_108737437.1">
    <property type="nucleotide sequence ID" value="NZ_CP020919.1"/>
</dbReference>
<gene>
    <name evidence="13" type="ORF">FK004_11975</name>
</gene>
<dbReference type="KEGG" id="fki:FK004_11975"/>
<feature type="domain" description="TonB-dependent receptor plug" evidence="12">
    <location>
        <begin position="133"/>
        <end position="213"/>
    </location>
</feature>
<dbReference type="EMBL" id="CP020919">
    <property type="protein sequence ID" value="AWG25887.1"/>
    <property type="molecule type" value="Genomic_DNA"/>
</dbReference>
<dbReference type="AlphaFoldDB" id="A0A2S1LQ57"/>
<evidence type="ECO:0000256" key="3">
    <source>
        <dbReference type="ARBA" id="ARBA00022452"/>
    </source>
</evidence>
<evidence type="ECO:0000313" key="13">
    <source>
        <dbReference type="EMBL" id="AWG25887.1"/>
    </source>
</evidence>
<keyword evidence="13" id="KW-0675">Receptor</keyword>
<reference evidence="13 14" key="1">
    <citation type="submission" date="2017-04" db="EMBL/GenBank/DDBJ databases">
        <title>Complete genome sequence of Flavobacterium kingsejong AJ004.</title>
        <authorList>
            <person name="Lee P.C."/>
        </authorList>
    </citation>
    <scope>NUCLEOTIDE SEQUENCE [LARGE SCALE GENOMIC DNA]</scope>
    <source>
        <strain evidence="13 14">AJ004</strain>
    </source>
</reference>
<keyword evidence="14" id="KW-1185">Reference proteome</keyword>
<accession>A0A2S1LQ57</accession>
<dbReference type="InterPro" id="IPR036942">
    <property type="entry name" value="Beta-barrel_TonB_sf"/>
</dbReference>
<evidence type="ECO:0000256" key="9">
    <source>
        <dbReference type="RuleBase" id="RU003357"/>
    </source>
</evidence>
<evidence type="ECO:0000256" key="1">
    <source>
        <dbReference type="ARBA" id="ARBA00004571"/>
    </source>
</evidence>
<keyword evidence="6 8" id="KW-0472">Membrane</keyword>
<protein>
    <submittedName>
        <fullName evidence="13">TonB-dependent receptor</fullName>
    </submittedName>
</protein>
<dbReference type="Gene3D" id="2.170.130.10">
    <property type="entry name" value="TonB-dependent receptor, plug domain"/>
    <property type="match status" value="1"/>
</dbReference>
<dbReference type="Pfam" id="PF13715">
    <property type="entry name" value="CarbopepD_reg_2"/>
    <property type="match status" value="1"/>
</dbReference>
<organism evidence="13 14">
    <name type="scientific">Flavobacterium kingsejongi</name>
    <dbReference type="NCBI Taxonomy" id="1678728"/>
    <lineage>
        <taxon>Bacteria</taxon>
        <taxon>Pseudomonadati</taxon>
        <taxon>Bacteroidota</taxon>
        <taxon>Flavobacteriia</taxon>
        <taxon>Flavobacteriales</taxon>
        <taxon>Flavobacteriaceae</taxon>
        <taxon>Flavobacterium</taxon>
    </lineage>
</organism>
<evidence type="ECO:0000256" key="5">
    <source>
        <dbReference type="ARBA" id="ARBA00023077"/>
    </source>
</evidence>
<evidence type="ECO:0000256" key="8">
    <source>
        <dbReference type="PROSITE-ProRule" id="PRU01360"/>
    </source>
</evidence>
<evidence type="ECO:0000256" key="2">
    <source>
        <dbReference type="ARBA" id="ARBA00022448"/>
    </source>
</evidence>
<dbReference type="GO" id="GO:0009279">
    <property type="term" value="C:cell outer membrane"/>
    <property type="evidence" value="ECO:0007669"/>
    <property type="project" value="UniProtKB-SubCell"/>
</dbReference>
<evidence type="ECO:0000313" key="14">
    <source>
        <dbReference type="Proteomes" id="UP000244677"/>
    </source>
</evidence>
<keyword evidence="5 9" id="KW-0798">TonB box</keyword>
<dbReference type="Pfam" id="PF00593">
    <property type="entry name" value="TonB_dep_Rec_b-barrel"/>
    <property type="match status" value="1"/>
</dbReference>
<keyword evidence="10" id="KW-0732">Signal</keyword>
<dbReference type="SUPFAM" id="SSF56935">
    <property type="entry name" value="Porins"/>
    <property type="match status" value="1"/>
</dbReference>
<dbReference type="PROSITE" id="PS52016">
    <property type="entry name" value="TONB_DEPENDENT_REC_3"/>
    <property type="match status" value="1"/>
</dbReference>
<keyword evidence="3 8" id="KW-1134">Transmembrane beta strand</keyword>
<evidence type="ECO:0000259" key="12">
    <source>
        <dbReference type="Pfam" id="PF07715"/>
    </source>
</evidence>
<dbReference type="Proteomes" id="UP000244677">
    <property type="component" value="Chromosome"/>
</dbReference>
<feature type="chain" id="PRO_5015504334" evidence="10">
    <location>
        <begin position="19"/>
        <end position="717"/>
    </location>
</feature>
<evidence type="ECO:0000256" key="10">
    <source>
        <dbReference type="SAM" id="SignalP"/>
    </source>
</evidence>
<comment type="subcellular location">
    <subcellularLocation>
        <location evidence="1 8">Cell outer membrane</location>
        <topology evidence="1 8">Multi-pass membrane protein</topology>
    </subcellularLocation>
</comment>
<feature type="signal peptide" evidence="10">
    <location>
        <begin position="1"/>
        <end position="18"/>
    </location>
</feature>
<dbReference type="InterPro" id="IPR000531">
    <property type="entry name" value="Beta-barrel_TonB"/>
</dbReference>
<dbReference type="OrthoDB" id="1075473at2"/>
<dbReference type="Pfam" id="PF07715">
    <property type="entry name" value="Plug"/>
    <property type="match status" value="1"/>
</dbReference>
<dbReference type="Gene3D" id="2.60.40.1120">
    <property type="entry name" value="Carboxypeptidase-like, regulatory domain"/>
    <property type="match status" value="1"/>
</dbReference>
<dbReference type="InterPro" id="IPR037066">
    <property type="entry name" value="Plug_dom_sf"/>
</dbReference>
<name>A0A2S1LQ57_9FLAO</name>
<evidence type="ECO:0000256" key="6">
    <source>
        <dbReference type="ARBA" id="ARBA00023136"/>
    </source>
</evidence>